<dbReference type="CDD" id="cd03319">
    <property type="entry name" value="L-Ala-DL-Glu_epimerase"/>
    <property type="match status" value="1"/>
</dbReference>
<dbReference type="EMBL" id="JBHUIP010000014">
    <property type="protein sequence ID" value="MFD2264763.1"/>
    <property type="molecule type" value="Genomic_DNA"/>
</dbReference>
<gene>
    <name evidence="7" type="primary">dgcA</name>
    <name evidence="7" type="ORF">ACFSM5_17795</name>
</gene>
<dbReference type="NCBIfam" id="NF042940">
    <property type="entry name" value="racemase_DgcA"/>
    <property type="match status" value="1"/>
</dbReference>
<dbReference type="InterPro" id="IPR034603">
    <property type="entry name" value="Dipeptide_epimerase"/>
</dbReference>
<keyword evidence="8" id="KW-1185">Reference proteome</keyword>
<dbReference type="InterPro" id="IPR029065">
    <property type="entry name" value="Enolase_C-like"/>
</dbReference>
<comment type="caution">
    <text evidence="7">The sequence shown here is derived from an EMBL/GenBank/DDBJ whole genome shotgun (WGS) entry which is preliminary data.</text>
</comment>
<dbReference type="PANTHER" id="PTHR48073">
    <property type="entry name" value="O-SUCCINYLBENZOATE SYNTHASE-RELATED"/>
    <property type="match status" value="1"/>
</dbReference>
<dbReference type="PANTHER" id="PTHR48073:SF2">
    <property type="entry name" value="O-SUCCINYLBENZOATE SYNTHASE"/>
    <property type="match status" value="1"/>
</dbReference>
<dbReference type="Gene3D" id="3.20.20.120">
    <property type="entry name" value="Enolase-like C-terminal domain"/>
    <property type="match status" value="1"/>
</dbReference>
<dbReference type="EC" id="5.1.1.-" evidence="5"/>
<dbReference type="SUPFAM" id="SSF51604">
    <property type="entry name" value="Enolase C-terminal domain-like"/>
    <property type="match status" value="1"/>
</dbReference>
<feature type="domain" description="Mandelate racemase/muconate lactonizing enzyme C-terminal" evidence="6">
    <location>
        <begin position="132"/>
        <end position="223"/>
    </location>
</feature>
<dbReference type="SFLD" id="SFLDG00180">
    <property type="entry name" value="muconate_cycloisomerase"/>
    <property type="match status" value="1"/>
</dbReference>
<dbReference type="Proteomes" id="UP001597295">
    <property type="component" value="Unassembled WGS sequence"/>
</dbReference>
<comment type="similarity">
    <text evidence="1 5">Belongs to the mandelate racemase/muconate lactonizing enzyme family.</text>
</comment>
<evidence type="ECO:0000256" key="5">
    <source>
        <dbReference type="RuleBase" id="RU366006"/>
    </source>
</evidence>
<dbReference type="SMART" id="SM00922">
    <property type="entry name" value="MR_MLE"/>
    <property type="match status" value="1"/>
</dbReference>
<name>A0ABW5DUG0_9PROT</name>
<evidence type="ECO:0000256" key="4">
    <source>
        <dbReference type="ARBA" id="ARBA00023235"/>
    </source>
</evidence>
<protein>
    <recommendedName>
        <fullName evidence="5">Dipeptide epimerase</fullName>
        <ecNumber evidence="5">5.1.1.-</ecNumber>
    </recommendedName>
</protein>
<keyword evidence="2 5" id="KW-0479">Metal-binding</keyword>
<comment type="cofactor">
    <cofactor evidence="5">
        <name>Mg(2+)</name>
        <dbReference type="ChEBI" id="CHEBI:18420"/>
    </cofactor>
    <text evidence="5">Binds 1 Mg(2+) ion per subunit.</text>
</comment>
<dbReference type="InterPro" id="IPR036849">
    <property type="entry name" value="Enolase-like_C_sf"/>
</dbReference>
<dbReference type="InterPro" id="IPR029017">
    <property type="entry name" value="Enolase-like_N"/>
</dbReference>
<reference evidence="8" key="1">
    <citation type="journal article" date="2019" name="Int. J. Syst. Evol. Microbiol.">
        <title>The Global Catalogue of Microorganisms (GCM) 10K type strain sequencing project: providing services to taxonomists for standard genome sequencing and annotation.</title>
        <authorList>
            <consortium name="The Broad Institute Genomics Platform"/>
            <consortium name="The Broad Institute Genome Sequencing Center for Infectious Disease"/>
            <person name="Wu L."/>
            <person name="Ma J."/>
        </authorList>
    </citation>
    <scope>NUCLEOTIDE SEQUENCE [LARGE SCALE GENOMIC DNA]</scope>
    <source>
        <strain evidence="8">CGMCC 1.19062</strain>
    </source>
</reference>
<dbReference type="SFLD" id="SFLDF00010">
    <property type="entry name" value="dipeptide_epimerase"/>
    <property type="match status" value="1"/>
</dbReference>
<dbReference type="InterPro" id="IPR013342">
    <property type="entry name" value="Mandelate_racemase_C"/>
</dbReference>
<evidence type="ECO:0000259" key="6">
    <source>
        <dbReference type="SMART" id="SM00922"/>
    </source>
</evidence>
<organism evidence="7 8">
    <name type="scientific">Lacibacterium aquatile</name>
    <dbReference type="NCBI Taxonomy" id="1168082"/>
    <lineage>
        <taxon>Bacteria</taxon>
        <taxon>Pseudomonadati</taxon>
        <taxon>Pseudomonadota</taxon>
        <taxon>Alphaproteobacteria</taxon>
        <taxon>Rhodospirillales</taxon>
        <taxon>Rhodospirillaceae</taxon>
    </lineage>
</organism>
<dbReference type="SUPFAM" id="SSF54826">
    <property type="entry name" value="Enolase N-terminal domain-like"/>
    <property type="match status" value="1"/>
</dbReference>
<proteinExistence type="inferred from homology"/>
<dbReference type="RefSeq" id="WP_379877884.1">
    <property type="nucleotide sequence ID" value="NZ_JBHUIP010000014.1"/>
</dbReference>
<dbReference type="SFLD" id="SFLDS00001">
    <property type="entry name" value="Enolase"/>
    <property type="match status" value="1"/>
</dbReference>
<dbReference type="Gene3D" id="3.30.390.10">
    <property type="entry name" value="Enolase-like, N-terminal domain"/>
    <property type="match status" value="1"/>
</dbReference>
<sequence length="328" mass="35359">MSKLTLTVEAETWPLAQPFVISRGSRTETHVVVASVTDGTYTGRGEAVPNVRYGESIEQTIAEIEAVRQALADGATRQDIQTLMKANAARNAVDCALWDYEAKSKGQPVWRLIGHGPQRQIITVYTLSLGTPESMAEVAKREQDRPVLKLKLGGEGDVERVAAVRAAAPKAKLVVDANEAWTVEQFKAFMPEMARLGVLLVEQPLPQADDHQLRGLPRPVPVCADESCHVATDVEGLSDRYDFINIKLDKSGGLTEALALLEAAHSRGMGMMVGCMVGTSLGMAPTHLIAQHCAFTDIDAPLLLAKDRPGGLRFHGSHAAPATPDLWG</sequence>
<dbReference type="InterPro" id="IPR013341">
    <property type="entry name" value="Mandelate_racemase_N_dom"/>
</dbReference>
<keyword evidence="3 5" id="KW-0460">Magnesium</keyword>
<evidence type="ECO:0000313" key="8">
    <source>
        <dbReference type="Proteomes" id="UP001597295"/>
    </source>
</evidence>
<accession>A0ABW5DUG0</accession>
<dbReference type="Pfam" id="PF13378">
    <property type="entry name" value="MR_MLE_C"/>
    <property type="match status" value="1"/>
</dbReference>
<keyword evidence="4 5" id="KW-0413">Isomerase</keyword>
<evidence type="ECO:0000256" key="3">
    <source>
        <dbReference type="ARBA" id="ARBA00022842"/>
    </source>
</evidence>
<evidence type="ECO:0000313" key="7">
    <source>
        <dbReference type="EMBL" id="MFD2264763.1"/>
    </source>
</evidence>
<evidence type="ECO:0000256" key="1">
    <source>
        <dbReference type="ARBA" id="ARBA00008031"/>
    </source>
</evidence>
<evidence type="ECO:0000256" key="2">
    <source>
        <dbReference type="ARBA" id="ARBA00022723"/>
    </source>
</evidence>
<dbReference type="Pfam" id="PF02746">
    <property type="entry name" value="MR_MLE_N"/>
    <property type="match status" value="1"/>
</dbReference>